<feature type="domain" description="Prenylated flavin chaperone LpdD-like" evidence="1">
    <location>
        <begin position="7"/>
        <end position="107"/>
    </location>
</feature>
<gene>
    <name evidence="2" type="ORF">GCM10010917_07780</name>
</gene>
<reference evidence="3" key="1">
    <citation type="journal article" date="2019" name="Int. J. Syst. Evol. Microbiol.">
        <title>The Global Catalogue of Microorganisms (GCM) 10K type strain sequencing project: providing services to taxonomists for standard genome sequencing and annotation.</title>
        <authorList>
            <consortium name="The Broad Institute Genomics Platform"/>
            <consortium name="The Broad Institute Genome Sequencing Center for Infectious Disease"/>
            <person name="Wu L."/>
            <person name="Ma J."/>
        </authorList>
    </citation>
    <scope>NUCLEOTIDE SEQUENCE [LARGE SCALE GENOMIC DNA]</scope>
    <source>
        <strain evidence="3">CGMCC 1.15044</strain>
    </source>
</reference>
<organism evidence="2 3">
    <name type="scientific">Paenibacillus physcomitrellae</name>
    <dbReference type="NCBI Taxonomy" id="1619311"/>
    <lineage>
        <taxon>Bacteria</taxon>
        <taxon>Bacillati</taxon>
        <taxon>Bacillota</taxon>
        <taxon>Bacilli</taxon>
        <taxon>Bacillales</taxon>
        <taxon>Paenibacillaceae</taxon>
        <taxon>Paenibacillus</taxon>
    </lineage>
</organism>
<comment type="caution">
    <text evidence="2">The sequence shown here is derived from an EMBL/GenBank/DDBJ whole genome shotgun (WGS) entry which is preliminary data.</text>
</comment>
<evidence type="ECO:0000313" key="2">
    <source>
        <dbReference type="EMBL" id="GGA25296.1"/>
    </source>
</evidence>
<accession>A0ABQ1FQQ1</accession>
<protein>
    <recommendedName>
        <fullName evidence="1">Prenylated flavin chaperone LpdD-like domain-containing protein</fullName>
    </recommendedName>
</protein>
<proteinExistence type="predicted"/>
<keyword evidence="3" id="KW-1185">Reference proteome</keyword>
<dbReference type="RefSeq" id="WP_094093071.1">
    <property type="nucleotide sequence ID" value="NZ_BMHF01000001.1"/>
</dbReference>
<name>A0ABQ1FQQ1_9BACL</name>
<dbReference type="InterPro" id="IPR048844">
    <property type="entry name" value="LpdD_chaperone-like"/>
</dbReference>
<dbReference type="EMBL" id="BMHF01000001">
    <property type="protein sequence ID" value="GGA25296.1"/>
    <property type="molecule type" value="Genomic_DNA"/>
</dbReference>
<sequence length="114" mass="12404">MGRFDDLGLKAVQLGKDHLLVITGGTAHIGAASMAYTEADERIVTAQTAAVPGHKEHRLTDLLVRKISRELGITALLVMGIHYDGLDPEEIREISIQTERMIDEYIAGVKGVNP</sequence>
<dbReference type="Proteomes" id="UP000609323">
    <property type="component" value="Unassembled WGS sequence"/>
</dbReference>
<dbReference type="Pfam" id="PF21758">
    <property type="entry name" value="PAC_bac"/>
    <property type="match status" value="1"/>
</dbReference>
<evidence type="ECO:0000259" key="1">
    <source>
        <dbReference type="Pfam" id="PF21758"/>
    </source>
</evidence>
<evidence type="ECO:0000313" key="3">
    <source>
        <dbReference type="Proteomes" id="UP000609323"/>
    </source>
</evidence>